<organism evidence="1 2">
    <name type="scientific">Candidatus Scatocola faecipullorum</name>
    <dbReference type="NCBI Taxonomy" id="2840917"/>
    <lineage>
        <taxon>Bacteria</taxon>
        <taxon>Pseudomonadati</taxon>
        <taxon>Pseudomonadota</taxon>
        <taxon>Alphaproteobacteria</taxon>
        <taxon>Rhodospirillales</taxon>
        <taxon>Rhodospirillaceae</taxon>
        <taxon>Rhodospirillaceae incertae sedis</taxon>
        <taxon>Candidatus Scatocola</taxon>
    </lineage>
</organism>
<dbReference type="Proteomes" id="UP000824107">
    <property type="component" value="Unassembled WGS sequence"/>
</dbReference>
<protein>
    <submittedName>
        <fullName evidence="1">Uncharacterized protein</fullName>
    </submittedName>
</protein>
<evidence type="ECO:0000313" key="2">
    <source>
        <dbReference type="Proteomes" id="UP000824107"/>
    </source>
</evidence>
<comment type="caution">
    <text evidence="1">The sequence shown here is derived from an EMBL/GenBank/DDBJ whole genome shotgun (WGS) entry which is preliminary data.</text>
</comment>
<dbReference type="EMBL" id="DVNC01000038">
    <property type="protein sequence ID" value="HIU53624.1"/>
    <property type="molecule type" value="Genomic_DNA"/>
</dbReference>
<reference evidence="1" key="1">
    <citation type="submission" date="2020-10" db="EMBL/GenBank/DDBJ databases">
        <authorList>
            <person name="Gilroy R."/>
        </authorList>
    </citation>
    <scope>NUCLEOTIDE SEQUENCE</scope>
    <source>
        <strain evidence="1">ChiW3-316</strain>
    </source>
</reference>
<evidence type="ECO:0000313" key="1">
    <source>
        <dbReference type="EMBL" id="HIU53624.1"/>
    </source>
</evidence>
<name>A0A9D1M4Q2_9PROT</name>
<proteinExistence type="predicted"/>
<accession>A0A9D1M4Q2</accession>
<gene>
    <name evidence="1" type="ORF">IAD20_06045</name>
</gene>
<sequence length="368" mass="43624">MENMQEKIQAHEQRVRRLNGVWENFQRQQEEREQRNPRNIMFNALGGKDGRLNAPEKMNLVQKALYASQDEVVNDGEENKKLSQFVNDLAEAIEKDTFYFEQANSIERINCETSTMNEYFTWIEEGQTIVKHMNDGEVTPQDFAEKNDFLDMSFQRETELLTCLGLYERSMQMGNQDAKVRFDELRLKLQKLREIRSSIETTCNHEVDHKVERREYEVALEYYRLIGLMRQMGARPTRTQAEEFRERSLALKVDHGVDVEMLPGYSFYTRLLEDVRHADRREREIRENSFDHSLSYNRSPGEFIYMAKHVEDKGEDIRTRIERLRGLRPPLKEVPAYDERKLRARALTREGIELALARQAQREAMDRA</sequence>
<reference evidence="1" key="2">
    <citation type="journal article" date="2021" name="PeerJ">
        <title>Extensive microbial diversity within the chicken gut microbiome revealed by metagenomics and culture.</title>
        <authorList>
            <person name="Gilroy R."/>
            <person name="Ravi A."/>
            <person name="Getino M."/>
            <person name="Pursley I."/>
            <person name="Horton D.L."/>
            <person name="Alikhan N.F."/>
            <person name="Baker D."/>
            <person name="Gharbi K."/>
            <person name="Hall N."/>
            <person name="Watson M."/>
            <person name="Adriaenssens E.M."/>
            <person name="Foster-Nyarko E."/>
            <person name="Jarju S."/>
            <person name="Secka A."/>
            <person name="Antonio M."/>
            <person name="Oren A."/>
            <person name="Chaudhuri R.R."/>
            <person name="La Ragione R."/>
            <person name="Hildebrand F."/>
            <person name="Pallen M.J."/>
        </authorList>
    </citation>
    <scope>NUCLEOTIDE SEQUENCE</scope>
    <source>
        <strain evidence="1">ChiW3-316</strain>
    </source>
</reference>
<dbReference type="AlphaFoldDB" id="A0A9D1M4Q2"/>